<sequence length="216" mass="24778">MNALVYILFSMIDGMAIFFFAFGFFRIKIVDYWKEIIITNIVISIGTYFYSENIILSNLSPLLNLIIFMAALLFFFRISLFSSFRIAGLGFLAQTLILGLVISVSCLALNINLNELKSNDYIKYPVQVIGDIGTIALSLFLRKKRIWMTNLPYSYSFKFKPSRPNMLIFIATILGIFVISKASSIDNIYTGLLFWLICLINLLFMEVKKEMRGEID</sequence>
<comment type="caution">
    <text evidence="2">The sequence shown here is derived from an EMBL/GenBank/DDBJ whole genome shotgun (WGS) entry which is preliminary data.</text>
</comment>
<dbReference type="EMBL" id="WUBI01000002">
    <property type="protein sequence ID" value="MWV44899.1"/>
    <property type="molecule type" value="Genomic_DNA"/>
</dbReference>
<gene>
    <name evidence="2" type="ORF">GRF59_14855</name>
</gene>
<evidence type="ECO:0000313" key="2">
    <source>
        <dbReference type="EMBL" id="MWV44899.1"/>
    </source>
</evidence>
<feature type="transmembrane region" description="Helical" evidence="1">
    <location>
        <begin position="162"/>
        <end position="182"/>
    </location>
</feature>
<feature type="transmembrane region" description="Helical" evidence="1">
    <location>
        <begin position="6"/>
        <end position="25"/>
    </location>
</feature>
<name>A0A7X3LJ19_9BACL</name>
<accession>A0A7X3LJ19</accession>
<dbReference type="AlphaFoldDB" id="A0A7X3LJ19"/>
<feature type="transmembrane region" description="Helical" evidence="1">
    <location>
        <begin position="62"/>
        <end position="80"/>
    </location>
</feature>
<feature type="transmembrane region" description="Helical" evidence="1">
    <location>
        <begin position="124"/>
        <end position="141"/>
    </location>
</feature>
<reference evidence="2 3" key="1">
    <citation type="submission" date="2019-12" db="EMBL/GenBank/DDBJ databases">
        <title>Paenibacillus sp. nov., an endophytic bacterium isolated from the stem of Dendrobium.</title>
        <authorList>
            <person name="Zhao R."/>
        </authorList>
    </citation>
    <scope>NUCLEOTIDE SEQUENCE [LARGE SCALE GENOMIC DNA]</scope>
    <source>
        <strain evidence="2 3">HJL G12</strain>
    </source>
</reference>
<keyword evidence="1" id="KW-1133">Transmembrane helix</keyword>
<keyword evidence="1" id="KW-0812">Transmembrane</keyword>
<dbReference type="Proteomes" id="UP000460318">
    <property type="component" value="Unassembled WGS sequence"/>
</dbReference>
<dbReference type="RefSeq" id="WP_160498510.1">
    <property type="nucleotide sequence ID" value="NZ_WUBI01000002.1"/>
</dbReference>
<keyword evidence="1" id="KW-0472">Membrane</keyword>
<feature type="transmembrane region" description="Helical" evidence="1">
    <location>
        <begin position="87"/>
        <end position="112"/>
    </location>
</feature>
<protein>
    <submittedName>
        <fullName evidence="2">Uncharacterized protein</fullName>
    </submittedName>
</protein>
<organism evidence="2 3">
    <name type="scientific">Paenibacillus dendrobii</name>
    <dbReference type="NCBI Taxonomy" id="2691084"/>
    <lineage>
        <taxon>Bacteria</taxon>
        <taxon>Bacillati</taxon>
        <taxon>Bacillota</taxon>
        <taxon>Bacilli</taxon>
        <taxon>Bacillales</taxon>
        <taxon>Paenibacillaceae</taxon>
        <taxon>Paenibacillus</taxon>
    </lineage>
</organism>
<proteinExistence type="predicted"/>
<evidence type="ECO:0000256" key="1">
    <source>
        <dbReference type="SAM" id="Phobius"/>
    </source>
</evidence>
<feature type="transmembrane region" description="Helical" evidence="1">
    <location>
        <begin position="188"/>
        <end position="205"/>
    </location>
</feature>
<evidence type="ECO:0000313" key="3">
    <source>
        <dbReference type="Proteomes" id="UP000460318"/>
    </source>
</evidence>
<keyword evidence="3" id="KW-1185">Reference proteome</keyword>